<keyword evidence="3" id="KW-1185">Reference proteome</keyword>
<feature type="transmembrane region" description="Helical" evidence="1">
    <location>
        <begin position="169"/>
        <end position="188"/>
    </location>
</feature>
<dbReference type="Proteomes" id="UP000642748">
    <property type="component" value="Unassembled WGS sequence"/>
</dbReference>
<keyword evidence="1" id="KW-0472">Membrane</keyword>
<evidence type="ECO:0000313" key="3">
    <source>
        <dbReference type="Proteomes" id="UP000642748"/>
    </source>
</evidence>
<feature type="transmembrane region" description="Helical" evidence="1">
    <location>
        <begin position="200"/>
        <end position="220"/>
    </location>
</feature>
<feature type="transmembrane region" description="Helical" evidence="1">
    <location>
        <begin position="32"/>
        <end position="51"/>
    </location>
</feature>
<feature type="transmembrane region" description="Helical" evidence="1">
    <location>
        <begin position="109"/>
        <end position="134"/>
    </location>
</feature>
<keyword evidence="1" id="KW-0812">Transmembrane</keyword>
<feature type="transmembrane region" description="Helical" evidence="1">
    <location>
        <begin position="71"/>
        <end position="97"/>
    </location>
</feature>
<accession>A0A8J3VWT2</accession>
<dbReference type="EMBL" id="BONZ01000120">
    <property type="protein sequence ID" value="GIH21219.1"/>
    <property type="molecule type" value="Genomic_DNA"/>
</dbReference>
<feature type="transmembrane region" description="Helical" evidence="1">
    <location>
        <begin position="140"/>
        <end position="162"/>
    </location>
</feature>
<dbReference type="RefSeq" id="WP_203924613.1">
    <property type="nucleotide sequence ID" value="NZ_BONZ01000120.1"/>
</dbReference>
<keyword evidence="1" id="KW-1133">Transmembrane helix</keyword>
<organism evidence="2 3">
    <name type="scientific">Rugosimonospora africana</name>
    <dbReference type="NCBI Taxonomy" id="556532"/>
    <lineage>
        <taxon>Bacteria</taxon>
        <taxon>Bacillati</taxon>
        <taxon>Actinomycetota</taxon>
        <taxon>Actinomycetes</taxon>
        <taxon>Micromonosporales</taxon>
        <taxon>Micromonosporaceae</taxon>
        <taxon>Rugosimonospora</taxon>
    </lineage>
</organism>
<sequence length="228" mass="24794">MTADSVPAGDDPRRLLADSRRLAHRVRLAQRVTWFPLLVLAAVTFVAIPVQRWAPRAVSNCQPIAGGTRCTFWLVGAFVYWVLALVLAYALIAGCYLRVAQSRGLSSRVAPYVITGIALAVVLTAGGLVFHYLLTPPYPGVLVGVWRLVEPSGAIGVALLVLSWLERHLALLLFTVVYLVVVLVPITFGWGSHWGSRWGFAPSLVISGGLLMLGGLGFLLTQRRGRQR</sequence>
<proteinExistence type="predicted"/>
<protein>
    <submittedName>
        <fullName evidence="2">Uncharacterized protein</fullName>
    </submittedName>
</protein>
<dbReference type="AlphaFoldDB" id="A0A8J3VWT2"/>
<evidence type="ECO:0000256" key="1">
    <source>
        <dbReference type="SAM" id="Phobius"/>
    </source>
</evidence>
<comment type="caution">
    <text evidence="2">The sequence shown here is derived from an EMBL/GenBank/DDBJ whole genome shotgun (WGS) entry which is preliminary data.</text>
</comment>
<gene>
    <name evidence="2" type="ORF">Raf01_93910</name>
</gene>
<reference evidence="2" key="1">
    <citation type="submission" date="2021-01" db="EMBL/GenBank/DDBJ databases">
        <title>Whole genome shotgun sequence of Rugosimonospora africana NBRC 104875.</title>
        <authorList>
            <person name="Komaki H."/>
            <person name="Tamura T."/>
        </authorList>
    </citation>
    <scope>NUCLEOTIDE SEQUENCE</scope>
    <source>
        <strain evidence="2">NBRC 104875</strain>
    </source>
</reference>
<name>A0A8J3VWT2_9ACTN</name>
<evidence type="ECO:0000313" key="2">
    <source>
        <dbReference type="EMBL" id="GIH21219.1"/>
    </source>
</evidence>